<dbReference type="PANTHER" id="PTHR43767">
    <property type="entry name" value="LONG-CHAIN-FATTY-ACID--COA LIGASE"/>
    <property type="match status" value="1"/>
</dbReference>
<evidence type="ECO:0000259" key="1">
    <source>
        <dbReference type="PROSITE" id="PS50075"/>
    </source>
</evidence>
<dbReference type="EMBL" id="CP121194">
    <property type="protein sequence ID" value="XBH08507.1"/>
    <property type="molecule type" value="Genomic_DNA"/>
</dbReference>
<dbReference type="Pfam" id="PF01553">
    <property type="entry name" value="Acyltransferase"/>
    <property type="match status" value="1"/>
</dbReference>
<protein>
    <submittedName>
        <fullName evidence="3">AMP-binding protein</fullName>
    </submittedName>
</protein>
<dbReference type="InterPro" id="IPR000873">
    <property type="entry name" value="AMP-dep_synth/lig_dom"/>
</dbReference>
<dbReference type="SUPFAM" id="SSF69593">
    <property type="entry name" value="Glycerol-3-phosphate (1)-acyltransferase"/>
    <property type="match status" value="1"/>
</dbReference>
<organism evidence="3">
    <name type="scientific">Edaphobacter paludis</name>
    <dbReference type="NCBI Taxonomy" id="3035702"/>
    <lineage>
        <taxon>Bacteria</taxon>
        <taxon>Pseudomonadati</taxon>
        <taxon>Acidobacteriota</taxon>
        <taxon>Terriglobia</taxon>
        <taxon>Terriglobales</taxon>
        <taxon>Acidobacteriaceae</taxon>
        <taxon>Edaphobacter</taxon>
    </lineage>
</organism>
<dbReference type="PANTHER" id="PTHR43767:SF1">
    <property type="entry name" value="NONRIBOSOMAL PEPTIDE SYNTHASE PES1 (EUROFUNG)-RELATED"/>
    <property type="match status" value="1"/>
</dbReference>
<dbReference type="Pfam" id="PF00501">
    <property type="entry name" value="AMP-binding"/>
    <property type="match status" value="1"/>
</dbReference>
<gene>
    <name evidence="2" type="ORF">P4G45_08325</name>
    <name evidence="3" type="ORF">P8936_08790</name>
</gene>
<dbReference type="KEGG" id="epl:P4G45_08325"/>
<dbReference type="GO" id="GO:0016878">
    <property type="term" value="F:acid-thiol ligase activity"/>
    <property type="evidence" value="ECO:0007669"/>
    <property type="project" value="UniProtKB-ARBA"/>
</dbReference>
<dbReference type="SMART" id="SM00563">
    <property type="entry name" value="PlsC"/>
    <property type="match status" value="1"/>
</dbReference>
<name>A0AAU7D1I2_9BACT</name>
<dbReference type="PROSITE" id="PS50075">
    <property type="entry name" value="CARRIER"/>
    <property type="match status" value="1"/>
</dbReference>
<dbReference type="InterPro" id="IPR045851">
    <property type="entry name" value="AMP-bd_C_sf"/>
</dbReference>
<dbReference type="Gene3D" id="1.10.1200.10">
    <property type="entry name" value="ACP-like"/>
    <property type="match status" value="1"/>
</dbReference>
<dbReference type="Pfam" id="PF00550">
    <property type="entry name" value="PP-binding"/>
    <property type="match status" value="1"/>
</dbReference>
<dbReference type="InterPro" id="IPR050237">
    <property type="entry name" value="ATP-dep_AMP-bd_enzyme"/>
</dbReference>
<dbReference type="Gene3D" id="3.40.50.12780">
    <property type="entry name" value="N-terminal domain of ligase-like"/>
    <property type="match status" value="1"/>
</dbReference>
<dbReference type="InterPro" id="IPR036736">
    <property type="entry name" value="ACP-like_sf"/>
</dbReference>
<dbReference type="Gene3D" id="3.30.300.30">
    <property type="match status" value="1"/>
</dbReference>
<dbReference type="RefSeq" id="WP_348266017.1">
    <property type="nucleotide sequence ID" value="NZ_CP121194.1"/>
</dbReference>
<dbReference type="AlphaFoldDB" id="A0AAU7D1I2"/>
<accession>A0AAU7D1I2</accession>
<dbReference type="CDD" id="cd07989">
    <property type="entry name" value="LPLAT_AGPAT-like"/>
    <property type="match status" value="1"/>
</dbReference>
<dbReference type="InterPro" id="IPR009081">
    <property type="entry name" value="PP-bd_ACP"/>
</dbReference>
<dbReference type="SUPFAM" id="SSF47336">
    <property type="entry name" value="ACP-like"/>
    <property type="match status" value="1"/>
</dbReference>
<dbReference type="EMBL" id="CP121195">
    <property type="protein sequence ID" value="XBH11812.1"/>
    <property type="molecule type" value="Genomic_DNA"/>
</dbReference>
<dbReference type="SUPFAM" id="SSF56801">
    <property type="entry name" value="Acetyl-CoA synthetase-like"/>
    <property type="match status" value="1"/>
</dbReference>
<evidence type="ECO:0000313" key="2">
    <source>
        <dbReference type="EMBL" id="XBH08507.1"/>
    </source>
</evidence>
<feature type="domain" description="Carrier" evidence="1">
    <location>
        <begin position="522"/>
        <end position="600"/>
    </location>
</feature>
<accession>A0AAU7CUB7</accession>
<proteinExistence type="predicted"/>
<dbReference type="InterPro" id="IPR002123">
    <property type="entry name" value="Plipid/glycerol_acylTrfase"/>
</dbReference>
<reference evidence="3" key="1">
    <citation type="submission" date="2023-03" db="EMBL/GenBank/DDBJ databases">
        <title>Edaphobacter sp.</title>
        <authorList>
            <person name="Huber K.J."/>
            <person name="Papendorf J."/>
            <person name="Pilke C."/>
            <person name="Bunk B."/>
            <person name="Sproeer C."/>
            <person name="Pester M."/>
        </authorList>
    </citation>
    <scope>NUCLEOTIDE SEQUENCE</scope>
    <source>
        <strain evidence="2">DSM 109919</strain>
        <strain evidence="3">DSM 109920</strain>
    </source>
</reference>
<dbReference type="GO" id="GO:0016746">
    <property type="term" value="F:acyltransferase activity"/>
    <property type="evidence" value="ECO:0007669"/>
    <property type="project" value="InterPro"/>
</dbReference>
<sequence>MRAHLATLVHEFRQHAAQTAVVSHRGNRSYRTTYGELAQLAGRFAAELERRNIAPGERVLLWGENSAEWIGVFFGCLLRGVIVVPLDAAGTNEFAELVLKDVAPRLLAGDQNLLANLKTDLPQLYLSCLAAHLPTTPLFAISDAVNENIPFQIVFTSGTTAEPRGIVHSHRNVLASLQPIENEMAKYKKYERWVHPLRFLHALPLSHVFGQFMGLWTPALLAAEVHFVDQFEARRMTHLIRRERISVLIAVPRILQLLRAHLLGQFPSLAESLQRTKGLSIWKRWWRFRRIHRTLGLKFWAIISGGATLPAELEAFWNQLGFALIQGYGMTETAALVTLNHPFRIGRGTIGKALPGREVRISNEGEILVRGDILASATWQRGTMRPREGEWLATGDLAAENESGELRFLGRKGDLIVTAAGMNIHPADLEEAISRQPGVRGCAVVPCETASGTEPVAVVLFSGNEEELQAAAVSANRTLADYQQIRRILRWPELQFPYTTTGKLLRRKVTQWACDTLSHQQSSNPSSEDVLINLIAEITGESISGTGDSLRLSEDLHLDSLGRVQLQSELEQRLGLELQDDRIAGMERLGDLRKLLSEESSANLLPLSTAQAIEAKTNASQPQISPLEKPAAAPPHHIYPRWPWSWPVKTIRIVFIELVMRPLTRLLAAPRVIRLRDDLPSGPLLIIANHVTAYDGALVLYALPPALRHRTAIAMSGEMLFDLRRGQNQRNALLNLLSPIGYWLVTAFFNVFPMPQLRGFQQSFEHAGEAMDQGYSVLVFPEGARSPDAKLTPFRSGIGLLTQQSRVPVLPIALAGLGQMKKTGWFRSGHLEIRIGTPILPDQQATPAELTAKLEASVQQLTAK</sequence>
<dbReference type="InterPro" id="IPR042099">
    <property type="entry name" value="ANL_N_sf"/>
</dbReference>
<evidence type="ECO:0000313" key="3">
    <source>
        <dbReference type="EMBL" id="XBH11812.1"/>
    </source>
</evidence>